<evidence type="ECO:0000256" key="1">
    <source>
        <dbReference type="ARBA" id="ARBA00004434"/>
    </source>
</evidence>
<dbReference type="InterPro" id="IPR003959">
    <property type="entry name" value="ATPase_AAA_core"/>
</dbReference>
<feature type="region of interest" description="Disordered" evidence="13">
    <location>
        <begin position="365"/>
        <end position="425"/>
    </location>
</feature>
<evidence type="ECO:0000256" key="12">
    <source>
        <dbReference type="RuleBase" id="RU003651"/>
    </source>
</evidence>
<evidence type="ECO:0000256" key="8">
    <source>
        <dbReference type="ARBA" id="ARBA00022989"/>
    </source>
</evidence>
<evidence type="ECO:0000256" key="3">
    <source>
        <dbReference type="ARBA" id="ARBA00022692"/>
    </source>
</evidence>
<dbReference type="InterPro" id="IPR014851">
    <property type="entry name" value="BCS1_N"/>
</dbReference>
<evidence type="ECO:0000256" key="6">
    <source>
        <dbReference type="ARBA" id="ARBA00022801"/>
    </source>
</evidence>
<keyword evidence="3 14" id="KW-0812">Transmembrane</keyword>
<evidence type="ECO:0000256" key="14">
    <source>
        <dbReference type="SAM" id="Phobius"/>
    </source>
</evidence>
<dbReference type="GO" id="GO:0005743">
    <property type="term" value="C:mitochondrial inner membrane"/>
    <property type="evidence" value="ECO:0007669"/>
    <property type="project" value="UniProtKB-SubCell"/>
</dbReference>
<evidence type="ECO:0000256" key="9">
    <source>
        <dbReference type="ARBA" id="ARBA00023128"/>
    </source>
</evidence>
<evidence type="ECO:0000256" key="7">
    <source>
        <dbReference type="ARBA" id="ARBA00022840"/>
    </source>
</evidence>
<dbReference type="InterPro" id="IPR027417">
    <property type="entry name" value="P-loop_NTPase"/>
</dbReference>
<dbReference type="SMART" id="SM01024">
    <property type="entry name" value="BCS1_N"/>
    <property type="match status" value="1"/>
</dbReference>
<reference evidence="17" key="1">
    <citation type="submission" date="2023-04" db="EMBL/GenBank/DDBJ databases">
        <title>Black Yeasts Isolated from many extreme environments.</title>
        <authorList>
            <person name="Coleine C."/>
            <person name="Stajich J.E."/>
            <person name="Selbmann L."/>
        </authorList>
    </citation>
    <scope>NUCLEOTIDE SEQUENCE</scope>
    <source>
        <strain evidence="17">CCFEE 5312</strain>
    </source>
</reference>
<dbReference type="InterPro" id="IPR050747">
    <property type="entry name" value="Mitochondrial_chaperone_BCS1"/>
</dbReference>
<feature type="region of interest" description="Disordered" evidence="13">
    <location>
        <begin position="437"/>
        <end position="476"/>
    </location>
</feature>
<dbReference type="InterPro" id="IPR057495">
    <property type="entry name" value="AAA_lid_BCS1"/>
</dbReference>
<dbReference type="AlphaFoldDB" id="A0AAJ0GHG0"/>
<protein>
    <recommendedName>
        <fullName evidence="19">P-loop containing nucleoside triphosphate hydrolase protein</fullName>
    </recommendedName>
</protein>
<dbReference type="Pfam" id="PF08740">
    <property type="entry name" value="BCS1_N"/>
    <property type="match status" value="1"/>
</dbReference>
<feature type="compositionally biased region" description="Basic and acidic residues" evidence="13">
    <location>
        <begin position="623"/>
        <end position="636"/>
    </location>
</feature>
<evidence type="ECO:0000256" key="5">
    <source>
        <dbReference type="ARBA" id="ARBA00022792"/>
    </source>
</evidence>
<comment type="similarity">
    <text evidence="2">Belongs to the AAA ATPase family. BCS1 subfamily.</text>
</comment>
<evidence type="ECO:0000256" key="13">
    <source>
        <dbReference type="SAM" id="MobiDB-lite"/>
    </source>
</evidence>
<dbReference type="SUPFAM" id="SSF52540">
    <property type="entry name" value="P-loop containing nucleoside triphosphate hydrolases"/>
    <property type="match status" value="1"/>
</dbReference>
<feature type="domain" description="BCS1 N-terminal" evidence="16">
    <location>
        <begin position="59"/>
        <end position="264"/>
    </location>
</feature>
<sequence>MDMRKLTNAMNLAQRSGNASEPLSLTELPPSILDALIPGYSLISRYVHAFTGIDISFFVSIGLVSFAAIKGGQFLYGKACRAFRYLFFSSVFIKQQDDLFDMTLDWMAKTKILASDRRATAKTQRGPKAQNEFEATEANALSEDGYFDFQKWSARVPPRYEPYYGRHFIWHNRRLFIFRRSKHSRLGQEGSALGKLEEEDMIQIDCIGRSIEPIKEMLAVAKMWSLNRLRGTTTIRHPLPKERQRFGGLWSKVSVRPSRPMQTVILDHTQKDMIVNDMNEYLHPASPQWYATRGLPYRRGYLFHGPPGTGKTSLSFALAGIFGLEIYVIGLQEPSLTEGDLMALFNSLPRRCVVLLEDVDAAEAAKSRKMEGGGAGEVRNGKGKQGRGGKGGKQNGKQNGKPNGVAKEEGDADQDEKEKGKDEEFTLKDLAKELKSLNKQTPNEDGNQRGGGGGGGQGGPGGQGPNRPSSGSGISLSGLLNAIDGVASHEGRVLIMTTNHPEQLDAALVRPGRVDRKIEFAYAMNEQVRELFVRMYSGVEPEQITNGSLEKKITNGAAVGHLDDKIANGTTANSKPRSAKAVLEQLAEDFASHIPDATYTPAEIQNHLMRYKDEPRTAVEKVDDWIREQTEEKAKQEPGLAEEGDASDSD</sequence>
<evidence type="ECO:0000256" key="2">
    <source>
        <dbReference type="ARBA" id="ARBA00007448"/>
    </source>
</evidence>
<dbReference type="GO" id="GO:0016887">
    <property type="term" value="F:ATP hydrolysis activity"/>
    <property type="evidence" value="ECO:0007669"/>
    <property type="project" value="InterPro"/>
</dbReference>
<dbReference type="GO" id="GO:0005524">
    <property type="term" value="F:ATP binding"/>
    <property type="evidence" value="ECO:0007669"/>
    <property type="project" value="UniProtKB-KW"/>
</dbReference>
<keyword evidence="18" id="KW-1185">Reference proteome</keyword>
<comment type="subcellular location">
    <subcellularLocation>
        <location evidence="1">Mitochondrion inner membrane</location>
        <topology evidence="1">Single-pass membrane protein</topology>
    </subcellularLocation>
</comment>
<dbReference type="Gene3D" id="3.40.50.300">
    <property type="entry name" value="P-loop containing nucleotide triphosphate hydrolases"/>
    <property type="match status" value="1"/>
</dbReference>
<keyword evidence="8 14" id="KW-1133">Transmembrane helix</keyword>
<gene>
    <name evidence="17" type="ORF">LTR09_001805</name>
</gene>
<organism evidence="17 18">
    <name type="scientific">Extremus antarcticus</name>
    <dbReference type="NCBI Taxonomy" id="702011"/>
    <lineage>
        <taxon>Eukaryota</taxon>
        <taxon>Fungi</taxon>
        <taxon>Dikarya</taxon>
        <taxon>Ascomycota</taxon>
        <taxon>Pezizomycotina</taxon>
        <taxon>Dothideomycetes</taxon>
        <taxon>Dothideomycetidae</taxon>
        <taxon>Mycosphaerellales</taxon>
        <taxon>Extremaceae</taxon>
        <taxon>Extremus</taxon>
    </lineage>
</organism>
<evidence type="ECO:0000256" key="4">
    <source>
        <dbReference type="ARBA" id="ARBA00022741"/>
    </source>
</evidence>
<keyword evidence="6" id="KW-0378">Hydrolase</keyword>
<feature type="region of interest" description="Disordered" evidence="13">
    <location>
        <begin position="623"/>
        <end position="650"/>
    </location>
</feature>
<keyword evidence="9" id="KW-0496">Mitochondrion</keyword>
<proteinExistence type="inferred from homology"/>
<dbReference type="InterPro" id="IPR003960">
    <property type="entry name" value="ATPase_AAA_CS"/>
</dbReference>
<keyword evidence="5" id="KW-0999">Mitochondrion inner membrane</keyword>
<evidence type="ECO:0000256" key="10">
    <source>
        <dbReference type="ARBA" id="ARBA00023136"/>
    </source>
</evidence>
<evidence type="ECO:0000256" key="11">
    <source>
        <dbReference type="ARBA" id="ARBA00048778"/>
    </source>
</evidence>
<comment type="caution">
    <text evidence="17">The sequence shown here is derived from an EMBL/GenBank/DDBJ whole genome shotgun (WGS) entry which is preliminary data.</text>
</comment>
<dbReference type="Pfam" id="PF00004">
    <property type="entry name" value="AAA"/>
    <property type="match status" value="2"/>
</dbReference>
<dbReference type="EMBL" id="JAWDJX010000003">
    <property type="protein sequence ID" value="KAK3057621.1"/>
    <property type="molecule type" value="Genomic_DNA"/>
</dbReference>
<evidence type="ECO:0000259" key="16">
    <source>
        <dbReference type="SMART" id="SM01024"/>
    </source>
</evidence>
<dbReference type="Proteomes" id="UP001271007">
    <property type="component" value="Unassembled WGS sequence"/>
</dbReference>
<comment type="catalytic activity">
    <reaction evidence="11">
        <text>ATP + H2O = ADP + phosphate + H(+)</text>
        <dbReference type="Rhea" id="RHEA:13065"/>
        <dbReference type="ChEBI" id="CHEBI:15377"/>
        <dbReference type="ChEBI" id="CHEBI:15378"/>
        <dbReference type="ChEBI" id="CHEBI:30616"/>
        <dbReference type="ChEBI" id="CHEBI:43474"/>
        <dbReference type="ChEBI" id="CHEBI:456216"/>
    </reaction>
    <physiologicalReaction direction="left-to-right" evidence="11">
        <dbReference type="Rhea" id="RHEA:13066"/>
    </physiologicalReaction>
</comment>
<accession>A0AAJ0GHG0</accession>
<feature type="compositionally biased region" description="Gly residues" evidence="13">
    <location>
        <begin position="448"/>
        <end position="464"/>
    </location>
</feature>
<evidence type="ECO:0000313" key="18">
    <source>
        <dbReference type="Proteomes" id="UP001271007"/>
    </source>
</evidence>
<keyword evidence="4 12" id="KW-0547">Nucleotide-binding</keyword>
<feature type="domain" description="AAA+ ATPase" evidence="15">
    <location>
        <begin position="297"/>
        <end position="525"/>
    </location>
</feature>
<feature type="compositionally biased region" description="Acidic residues" evidence="13">
    <location>
        <begin position="640"/>
        <end position="650"/>
    </location>
</feature>
<feature type="compositionally biased region" description="Low complexity" evidence="13">
    <location>
        <begin position="465"/>
        <end position="476"/>
    </location>
</feature>
<dbReference type="SMART" id="SM00382">
    <property type="entry name" value="AAA"/>
    <property type="match status" value="1"/>
</dbReference>
<dbReference type="Pfam" id="PF25426">
    <property type="entry name" value="AAA_lid_BCS1"/>
    <property type="match status" value="1"/>
</dbReference>
<dbReference type="PROSITE" id="PS00674">
    <property type="entry name" value="AAA"/>
    <property type="match status" value="1"/>
</dbReference>
<feature type="transmembrane region" description="Helical" evidence="14">
    <location>
        <begin position="46"/>
        <end position="69"/>
    </location>
</feature>
<dbReference type="PANTHER" id="PTHR23070">
    <property type="entry name" value="BCS1 AAA-TYPE ATPASE"/>
    <property type="match status" value="1"/>
</dbReference>
<name>A0AAJ0GHG0_9PEZI</name>
<dbReference type="InterPro" id="IPR003593">
    <property type="entry name" value="AAA+_ATPase"/>
</dbReference>
<feature type="compositionally biased region" description="Basic and acidic residues" evidence="13">
    <location>
        <begin position="416"/>
        <end position="425"/>
    </location>
</feature>
<evidence type="ECO:0008006" key="19">
    <source>
        <dbReference type="Google" id="ProtNLM"/>
    </source>
</evidence>
<evidence type="ECO:0000259" key="15">
    <source>
        <dbReference type="SMART" id="SM00382"/>
    </source>
</evidence>
<keyword evidence="10 14" id="KW-0472">Membrane</keyword>
<keyword evidence="7 12" id="KW-0067">ATP-binding</keyword>
<evidence type="ECO:0000313" key="17">
    <source>
        <dbReference type="EMBL" id="KAK3057621.1"/>
    </source>
</evidence>